<keyword evidence="2" id="KW-1185">Reference proteome</keyword>
<dbReference type="GO" id="GO:0003677">
    <property type="term" value="F:DNA binding"/>
    <property type="evidence" value="ECO:0007669"/>
    <property type="project" value="UniProtKB-KW"/>
</dbReference>
<dbReference type="EMBL" id="AP017313">
    <property type="protein sequence ID" value="BAU55672.1"/>
    <property type="molecule type" value="Genomic_DNA"/>
</dbReference>
<proteinExistence type="predicted"/>
<dbReference type="InterPro" id="IPR013249">
    <property type="entry name" value="RNA_pol_sigma70_r4_t2"/>
</dbReference>
<dbReference type="Gene3D" id="1.10.1740.10">
    <property type="match status" value="1"/>
</dbReference>
<evidence type="ECO:0000313" key="1">
    <source>
        <dbReference type="EMBL" id="BAU55672.1"/>
    </source>
</evidence>
<dbReference type="GO" id="GO:0006352">
    <property type="term" value="P:DNA-templated transcription initiation"/>
    <property type="evidence" value="ECO:0007669"/>
    <property type="project" value="InterPro"/>
</dbReference>
<dbReference type="InterPro" id="IPR013324">
    <property type="entry name" value="RNA_pol_sigma_r3/r4-like"/>
</dbReference>
<dbReference type="InterPro" id="IPR036388">
    <property type="entry name" value="WH-like_DNA-bd_sf"/>
</dbReference>
<dbReference type="KEGG" id="mgot:MgSA37_03863"/>
<dbReference type="InterPro" id="IPR039425">
    <property type="entry name" value="RNA_pol_sigma-70-like"/>
</dbReference>
<gene>
    <name evidence="1" type="ORF">MgSA37_03863</name>
</gene>
<dbReference type="NCBIfam" id="TIGR02937">
    <property type="entry name" value="sigma70-ECF"/>
    <property type="match status" value="1"/>
</dbReference>
<dbReference type="GO" id="GO:0016987">
    <property type="term" value="F:sigma factor activity"/>
    <property type="evidence" value="ECO:0007669"/>
    <property type="project" value="UniProtKB-KW"/>
</dbReference>
<dbReference type="AlphaFoldDB" id="A0A0X8X4S0"/>
<sequence length="209" mass="24553">MEAKYLQVIAKYQEDLKGGLSLLYELYGHSLYQYSLKNWALDEEECYEVLYKTLETVGKVILRNEFDSERHFQNWLFKIHRNNTLMAVRAKMAKEQIEFKLVDWQDEYAATEEDSEGIGFERHPVLNISSTEVYEEEASQNPLFTALEKALQEISETDRDILLLRMNNYSYDDIATMLGIENNQLKVRFLRAKAKVEKKTLGIIKENMS</sequence>
<dbReference type="RefSeq" id="WP_096354078.1">
    <property type="nucleotide sequence ID" value="NZ_AP017313.1"/>
</dbReference>
<dbReference type="PANTHER" id="PTHR43133:SF8">
    <property type="entry name" value="RNA POLYMERASE SIGMA FACTOR HI_1459-RELATED"/>
    <property type="match status" value="1"/>
</dbReference>
<reference evidence="1 2" key="1">
    <citation type="submission" date="2015-12" db="EMBL/GenBank/DDBJ databases">
        <title>Genome sequence of Mucilaginibacter gotjawali.</title>
        <authorList>
            <person name="Lee J.S."/>
            <person name="Lee K.C."/>
            <person name="Kim K.K."/>
            <person name="Lee B.W."/>
        </authorList>
    </citation>
    <scope>NUCLEOTIDE SEQUENCE [LARGE SCALE GENOMIC DNA]</scope>
    <source>
        <strain evidence="1 2">SA3-7</strain>
    </source>
</reference>
<dbReference type="InterPro" id="IPR014284">
    <property type="entry name" value="RNA_pol_sigma-70_dom"/>
</dbReference>
<dbReference type="OrthoDB" id="795397at2"/>
<dbReference type="Gene3D" id="1.10.10.10">
    <property type="entry name" value="Winged helix-like DNA-binding domain superfamily/Winged helix DNA-binding domain"/>
    <property type="match status" value="1"/>
</dbReference>
<name>A0A0X8X4S0_9SPHI</name>
<organism evidence="1 2">
    <name type="scientific">Mucilaginibacter gotjawali</name>
    <dbReference type="NCBI Taxonomy" id="1550579"/>
    <lineage>
        <taxon>Bacteria</taxon>
        <taxon>Pseudomonadati</taxon>
        <taxon>Bacteroidota</taxon>
        <taxon>Sphingobacteriia</taxon>
        <taxon>Sphingobacteriales</taxon>
        <taxon>Sphingobacteriaceae</taxon>
        <taxon>Mucilaginibacter</taxon>
    </lineage>
</organism>
<dbReference type="SUPFAM" id="SSF88659">
    <property type="entry name" value="Sigma3 and sigma4 domains of RNA polymerase sigma factors"/>
    <property type="match status" value="1"/>
</dbReference>
<protein>
    <submittedName>
        <fullName evidence="1">RNA polymerase sigma factor SigX</fullName>
    </submittedName>
</protein>
<accession>A0A0X8X4S0</accession>
<dbReference type="Proteomes" id="UP000218263">
    <property type="component" value="Chromosome"/>
</dbReference>
<evidence type="ECO:0000313" key="2">
    <source>
        <dbReference type="Proteomes" id="UP000218263"/>
    </source>
</evidence>
<dbReference type="PANTHER" id="PTHR43133">
    <property type="entry name" value="RNA POLYMERASE ECF-TYPE SIGMA FACTO"/>
    <property type="match status" value="1"/>
</dbReference>
<dbReference type="Pfam" id="PF08281">
    <property type="entry name" value="Sigma70_r4_2"/>
    <property type="match status" value="1"/>
</dbReference>